<dbReference type="InterPro" id="IPR001839">
    <property type="entry name" value="TGF-b_C"/>
</dbReference>
<keyword evidence="4 6" id="KW-0339">Growth factor</keyword>
<organism evidence="10 11">
    <name type="scientific">Branchiostoma belcheri</name>
    <name type="common">Amphioxus</name>
    <dbReference type="NCBI Taxonomy" id="7741"/>
    <lineage>
        <taxon>Eukaryota</taxon>
        <taxon>Metazoa</taxon>
        <taxon>Chordata</taxon>
        <taxon>Cephalochordata</taxon>
        <taxon>Leptocardii</taxon>
        <taxon>Amphioxiformes</taxon>
        <taxon>Branchiostomatidae</taxon>
        <taxon>Branchiostoma</taxon>
    </lineage>
</organism>
<dbReference type="GO" id="GO:0007179">
    <property type="term" value="P:transforming growth factor beta receptor signaling pathway"/>
    <property type="evidence" value="ECO:0007669"/>
    <property type="project" value="TreeGrafter"/>
</dbReference>
<dbReference type="Gene3D" id="2.60.120.970">
    <property type="match status" value="1"/>
</dbReference>
<protein>
    <submittedName>
        <fullName evidence="11">Bone morphogenetic protein 6-like</fullName>
    </submittedName>
</protein>
<dbReference type="KEGG" id="bbel:109464877"/>
<accession>A0A6P4YK91</accession>
<evidence type="ECO:0000256" key="8">
    <source>
        <dbReference type="SAM" id="SignalP"/>
    </source>
</evidence>
<dbReference type="GO" id="GO:0008083">
    <property type="term" value="F:growth factor activity"/>
    <property type="evidence" value="ECO:0007669"/>
    <property type="project" value="UniProtKB-KW"/>
</dbReference>
<dbReference type="GeneID" id="109464877"/>
<keyword evidence="5" id="KW-1015">Disulfide bond</keyword>
<dbReference type="Proteomes" id="UP000515135">
    <property type="component" value="Unplaced"/>
</dbReference>
<evidence type="ECO:0000256" key="1">
    <source>
        <dbReference type="ARBA" id="ARBA00004613"/>
    </source>
</evidence>
<dbReference type="OrthoDB" id="6516235at2759"/>
<feature type="compositionally biased region" description="Acidic residues" evidence="7">
    <location>
        <begin position="282"/>
        <end position="293"/>
    </location>
</feature>
<dbReference type="PROSITE" id="PS00250">
    <property type="entry name" value="TGF_BETA_1"/>
    <property type="match status" value="1"/>
</dbReference>
<dbReference type="Pfam" id="PF00019">
    <property type="entry name" value="TGF_beta"/>
    <property type="match status" value="1"/>
</dbReference>
<reference evidence="11" key="1">
    <citation type="submission" date="2025-08" db="UniProtKB">
        <authorList>
            <consortium name="RefSeq"/>
        </authorList>
    </citation>
    <scope>IDENTIFICATION</scope>
    <source>
        <tissue evidence="11">Gonad</tissue>
    </source>
</reference>
<dbReference type="GO" id="GO:0005125">
    <property type="term" value="F:cytokine activity"/>
    <property type="evidence" value="ECO:0007669"/>
    <property type="project" value="TreeGrafter"/>
</dbReference>
<evidence type="ECO:0000256" key="6">
    <source>
        <dbReference type="RuleBase" id="RU000354"/>
    </source>
</evidence>
<evidence type="ECO:0000256" key="4">
    <source>
        <dbReference type="ARBA" id="ARBA00023030"/>
    </source>
</evidence>
<dbReference type="CDD" id="cd13752">
    <property type="entry name" value="TGF_beta_INHB"/>
    <property type="match status" value="1"/>
</dbReference>
<evidence type="ECO:0000256" key="7">
    <source>
        <dbReference type="SAM" id="MobiDB-lite"/>
    </source>
</evidence>
<evidence type="ECO:0000259" key="9">
    <source>
        <dbReference type="PROSITE" id="PS51362"/>
    </source>
</evidence>
<dbReference type="PANTHER" id="PTHR11848">
    <property type="entry name" value="TGF-BETA FAMILY"/>
    <property type="match status" value="1"/>
</dbReference>
<dbReference type="PRINTS" id="PR00669">
    <property type="entry name" value="INHIBINA"/>
</dbReference>
<gene>
    <name evidence="11" type="primary">LOC109464877</name>
</gene>
<evidence type="ECO:0000313" key="10">
    <source>
        <dbReference type="Proteomes" id="UP000515135"/>
    </source>
</evidence>
<evidence type="ECO:0000256" key="2">
    <source>
        <dbReference type="ARBA" id="ARBA00006656"/>
    </source>
</evidence>
<feature type="chain" id="PRO_5028072909" evidence="8">
    <location>
        <begin position="22"/>
        <end position="406"/>
    </location>
</feature>
<feature type="domain" description="TGF-beta family profile" evidence="9">
    <location>
        <begin position="273"/>
        <end position="406"/>
    </location>
</feature>
<keyword evidence="3" id="KW-0964">Secreted</keyword>
<dbReference type="InterPro" id="IPR017948">
    <property type="entry name" value="TGFb_CS"/>
</dbReference>
<proteinExistence type="inferred from homology"/>
<evidence type="ECO:0000256" key="3">
    <source>
        <dbReference type="ARBA" id="ARBA00022525"/>
    </source>
</evidence>
<dbReference type="PROSITE" id="PS51362">
    <property type="entry name" value="TGF_BETA_2"/>
    <property type="match status" value="1"/>
</dbReference>
<dbReference type="AlphaFoldDB" id="A0A6P4YK91"/>
<keyword evidence="10" id="KW-1185">Reference proteome</keyword>
<sequence length="406" mass="46100">MVSVQLLRLLSLLYLVPNFRSQAIPTSDRRRISEIYRKEVIKATILDKLGLSSMPPPLRRLYQRRTRPARPVRPGQFPRATVYKMIVFPSTDPVSNSTDHLRFKLPSTAGNRVLSASLSAYHGLPNWRGLPSKTEDKVRRDSPFSESLKDYSKVPSSLLVHLEQRAIFGNPGHEKVIRVGSKWVDFRLPGWAEFDVTELTNFWLGSPERNGGLDIRCLTCRKYMKSAPFYTDPDQTTEGASNRPFMVLTLQELDEDELEEGSGALRHQPEPLRHKRDVTKDCDEEEEEEDDDAFLTSRNETSPLPRSCCRRSLIVSFKDIGWDGWVMEPEEFDAHYCLGQCASYNLPGPHAAIMDHVVSPVYQMKPCCVPVPGQMRDLLIRYSFDGGKTISTQLVPNIIVNSCGCL</sequence>
<dbReference type="RefSeq" id="XP_019617526.1">
    <property type="nucleotide sequence ID" value="XM_019761967.1"/>
</dbReference>
<dbReference type="Gene3D" id="2.10.90.10">
    <property type="entry name" value="Cystine-knot cytokines"/>
    <property type="match status" value="1"/>
</dbReference>
<feature type="signal peptide" evidence="8">
    <location>
        <begin position="1"/>
        <end position="21"/>
    </location>
</feature>
<feature type="region of interest" description="Disordered" evidence="7">
    <location>
        <begin position="258"/>
        <end position="299"/>
    </location>
</feature>
<keyword evidence="8" id="KW-0732">Signal</keyword>
<dbReference type="PANTHER" id="PTHR11848:SF33">
    <property type="entry name" value="TGF-BETA FAMILY PROFILE DOMAIN-CONTAINING PROTEIN"/>
    <property type="match status" value="1"/>
</dbReference>
<dbReference type="SMART" id="SM00204">
    <property type="entry name" value="TGFB"/>
    <property type="match status" value="1"/>
</dbReference>
<evidence type="ECO:0000313" key="11">
    <source>
        <dbReference type="RefSeq" id="XP_019617526.1"/>
    </source>
</evidence>
<comment type="subcellular location">
    <subcellularLocation>
        <location evidence="1">Secreted</location>
    </subcellularLocation>
</comment>
<comment type="similarity">
    <text evidence="2 6">Belongs to the TGF-beta family.</text>
</comment>
<evidence type="ECO:0000256" key="5">
    <source>
        <dbReference type="ARBA" id="ARBA00023157"/>
    </source>
</evidence>
<dbReference type="SUPFAM" id="SSF57501">
    <property type="entry name" value="Cystine-knot cytokines"/>
    <property type="match status" value="1"/>
</dbReference>
<dbReference type="InterPro" id="IPR015615">
    <property type="entry name" value="TGF-beta-rel"/>
</dbReference>
<dbReference type="InterPro" id="IPR029034">
    <property type="entry name" value="Cystine-knot_cytokine"/>
</dbReference>
<dbReference type="GO" id="GO:0042127">
    <property type="term" value="P:regulation of cell population proliferation"/>
    <property type="evidence" value="ECO:0007669"/>
    <property type="project" value="TreeGrafter"/>
</dbReference>
<dbReference type="GO" id="GO:0005615">
    <property type="term" value="C:extracellular space"/>
    <property type="evidence" value="ECO:0007669"/>
    <property type="project" value="TreeGrafter"/>
</dbReference>
<name>A0A6P4YK91_BRABE</name>